<accession>A0AA88RXR1</accession>
<feature type="signal peptide" evidence="3">
    <location>
        <begin position="1"/>
        <end position="20"/>
    </location>
</feature>
<feature type="transmembrane region" description="Helical" evidence="2">
    <location>
        <begin position="88"/>
        <end position="110"/>
    </location>
</feature>
<sequence length="121" mass="12715">MGRFAVAWLVLVMVLIQAMAGRSEGLDTHPPNLTARAEVQSHGLADPPVSSSEEGGRGDEKEYGTSTGAAEGPVSRKLMKHHSGDKSVAGGGVIIGGLVTAIFAAVYCYIRVTRRNDGEKH</sequence>
<evidence type="ECO:0000313" key="4">
    <source>
        <dbReference type="EMBL" id="KAK2987971.1"/>
    </source>
</evidence>
<dbReference type="Proteomes" id="UP001187471">
    <property type="component" value="Unassembled WGS sequence"/>
</dbReference>
<evidence type="ECO:0000256" key="1">
    <source>
        <dbReference type="SAM" id="MobiDB-lite"/>
    </source>
</evidence>
<proteinExistence type="predicted"/>
<dbReference type="PANTHER" id="PTHR34558">
    <property type="entry name" value="EXPRESSED PROTEIN"/>
    <property type="match status" value="1"/>
</dbReference>
<keyword evidence="5" id="KW-1185">Reference proteome</keyword>
<protein>
    <recommendedName>
        <fullName evidence="6">Transmembrane protein</fullName>
    </recommendedName>
</protein>
<evidence type="ECO:0000256" key="2">
    <source>
        <dbReference type="SAM" id="Phobius"/>
    </source>
</evidence>
<evidence type="ECO:0000256" key="3">
    <source>
        <dbReference type="SAM" id="SignalP"/>
    </source>
</evidence>
<feature type="region of interest" description="Disordered" evidence="1">
    <location>
        <begin position="24"/>
        <end position="82"/>
    </location>
</feature>
<feature type="chain" id="PRO_5041702097" description="Transmembrane protein" evidence="3">
    <location>
        <begin position="21"/>
        <end position="121"/>
    </location>
</feature>
<dbReference type="EMBL" id="JAVXUO010000922">
    <property type="protein sequence ID" value="KAK2987971.1"/>
    <property type="molecule type" value="Genomic_DNA"/>
</dbReference>
<keyword evidence="2" id="KW-0472">Membrane</keyword>
<evidence type="ECO:0000313" key="5">
    <source>
        <dbReference type="Proteomes" id="UP001187471"/>
    </source>
</evidence>
<reference evidence="4" key="1">
    <citation type="submission" date="2022-12" db="EMBL/GenBank/DDBJ databases">
        <title>Draft genome assemblies for two species of Escallonia (Escalloniales).</title>
        <authorList>
            <person name="Chanderbali A."/>
            <person name="Dervinis C."/>
            <person name="Anghel I."/>
            <person name="Soltis D."/>
            <person name="Soltis P."/>
            <person name="Zapata F."/>
        </authorList>
    </citation>
    <scope>NUCLEOTIDE SEQUENCE</scope>
    <source>
        <strain evidence="4">UCBG92.1500</strain>
        <tissue evidence="4">Leaf</tissue>
    </source>
</reference>
<feature type="compositionally biased region" description="Basic and acidic residues" evidence="1">
    <location>
        <begin position="54"/>
        <end position="63"/>
    </location>
</feature>
<keyword evidence="2" id="KW-0812">Transmembrane</keyword>
<comment type="caution">
    <text evidence="4">The sequence shown here is derived from an EMBL/GenBank/DDBJ whole genome shotgun (WGS) entry which is preliminary data.</text>
</comment>
<gene>
    <name evidence="4" type="ORF">RJ640_011234</name>
</gene>
<evidence type="ECO:0008006" key="6">
    <source>
        <dbReference type="Google" id="ProtNLM"/>
    </source>
</evidence>
<name>A0AA88RXR1_9ASTE</name>
<organism evidence="4 5">
    <name type="scientific">Escallonia rubra</name>
    <dbReference type="NCBI Taxonomy" id="112253"/>
    <lineage>
        <taxon>Eukaryota</taxon>
        <taxon>Viridiplantae</taxon>
        <taxon>Streptophyta</taxon>
        <taxon>Embryophyta</taxon>
        <taxon>Tracheophyta</taxon>
        <taxon>Spermatophyta</taxon>
        <taxon>Magnoliopsida</taxon>
        <taxon>eudicotyledons</taxon>
        <taxon>Gunneridae</taxon>
        <taxon>Pentapetalae</taxon>
        <taxon>asterids</taxon>
        <taxon>campanulids</taxon>
        <taxon>Escalloniales</taxon>
        <taxon>Escalloniaceae</taxon>
        <taxon>Escallonia</taxon>
    </lineage>
</organism>
<dbReference type="AlphaFoldDB" id="A0AA88RXR1"/>
<dbReference type="PANTHER" id="PTHR34558:SF4">
    <property type="entry name" value="TRANSMEMBRANE PROTEIN"/>
    <property type="match status" value="1"/>
</dbReference>
<keyword evidence="3" id="KW-0732">Signal</keyword>
<keyword evidence="2" id="KW-1133">Transmembrane helix</keyword>